<dbReference type="Proteomes" id="UP000238415">
    <property type="component" value="Unassembled WGS sequence"/>
</dbReference>
<evidence type="ECO:0000256" key="2">
    <source>
        <dbReference type="ARBA" id="ARBA00023239"/>
    </source>
</evidence>
<proteinExistence type="predicted"/>
<dbReference type="Pfam" id="PF01903">
    <property type="entry name" value="CbiX"/>
    <property type="match status" value="1"/>
</dbReference>
<dbReference type="PANTHER" id="PTHR33542">
    <property type="entry name" value="SIROHYDROCHLORIN FERROCHELATASE, CHLOROPLASTIC"/>
    <property type="match status" value="1"/>
</dbReference>
<dbReference type="SUPFAM" id="SSF53800">
    <property type="entry name" value="Chelatase"/>
    <property type="match status" value="1"/>
</dbReference>
<dbReference type="GO" id="GO:0016852">
    <property type="term" value="F:sirohydrochlorin cobaltochelatase activity"/>
    <property type="evidence" value="ECO:0007669"/>
    <property type="project" value="UniProtKB-EC"/>
</dbReference>
<dbReference type="AlphaFoldDB" id="A0A2T0AXG5"/>
<keyword evidence="2 4" id="KW-0456">Lyase</keyword>
<reference evidence="4 5" key="1">
    <citation type="submission" date="2018-03" db="EMBL/GenBank/DDBJ databases">
        <title>Genome sequence of Moorella humiferrea DSM 23265.</title>
        <authorList>
            <person name="Poehlein A."/>
            <person name="Daniel R."/>
        </authorList>
    </citation>
    <scope>NUCLEOTIDE SEQUENCE [LARGE SCALE GENOMIC DNA]</scope>
    <source>
        <strain evidence="4 5">DSM 23265</strain>
    </source>
</reference>
<name>A0A2T0AXG5_9FIRM</name>
<feature type="domain" description="Flavodoxin-like" evidence="3">
    <location>
        <begin position="95"/>
        <end position="127"/>
    </location>
</feature>
<evidence type="ECO:0000313" key="4">
    <source>
        <dbReference type="EMBL" id="PRR75494.1"/>
    </source>
</evidence>
<dbReference type="GO" id="GO:0016651">
    <property type="term" value="F:oxidoreductase activity, acting on NAD(P)H"/>
    <property type="evidence" value="ECO:0007669"/>
    <property type="project" value="UniProtKB-ARBA"/>
</dbReference>
<evidence type="ECO:0000313" key="5">
    <source>
        <dbReference type="Proteomes" id="UP000238415"/>
    </source>
</evidence>
<accession>A0A2T0AXG5</accession>
<dbReference type="InterPro" id="IPR008254">
    <property type="entry name" value="Flavodoxin/NO_synth"/>
</dbReference>
<dbReference type="RefSeq" id="WP_106004310.1">
    <property type="nucleotide sequence ID" value="NZ_CP136418.1"/>
</dbReference>
<dbReference type="GO" id="GO:0010181">
    <property type="term" value="F:FMN binding"/>
    <property type="evidence" value="ECO:0007669"/>
    <property type="project" value="InterPro"/>
</dbReference>
<evidence type="ECO:0000256" key="1">
    <source>
        <dbReference type="ARBA" id="ARBA00022723"/>
    </source>
</evidence>
<dbReference type="Gene3D" id="3.40.50.1400">
    <property type="match status" value="1"/>
</dbReference>
<sequence length="127" mass="14264">MNTGIILLGHGSRIPEANEHLKVLAAQVREFLGEVRVQPCYMMRTHPDLLEGITMLVEEGLRQIIVIPMFFCNGLHVQRDIPELLEAARERFPGVTLIYGTNLGADRRIAEVIVERIREVAPGVVPQ</sequence>
<dbReference type="EC" id="4.99.1.3" evidence="4"/>
<protein>
    <submittedName>
        <fullName evidence="4">Sirohydrochlorin cobaltochelatase</fullName>
        <ecNumber evidence="4">4.99.1.3</ecNumber>
    </submittedName>
</protein>
<dbReference type="PROSITE" id="PS50902">
    <property type="entry name" value="FLAVODOXIN_LIKE"/>
    <property type="match status" value="1"/>
</dbReference>
<organism evidence="4 5">
    <name type="scientific">Neomoorella humiferrea</name>
    <dbReference type="NCBI Taxonomy" id="676965"/>
    <lineage>
        <taxon>Bacteria</taxon>
        <taxon>Bacillati</taxon>
        <taxon>Bacillota</taxon>
        <taxon>Clostridia</taxon>
        <taxon>Neomoorellales</taxon>
        <taxon>Neomoorellaceae</taxon>
        <taxon>Neomoorella</taxon>
    </lineage>
</organism>
<dbReference type="EMBL" id="PVXM01000004">
    <property type="protein sequence ID" value="PRR75494.1"/>
    <property type="molecule type" value="Genomic_DNA"/>
</dbReference>
<gene>
    <name evidence="4" type="primary">cbiX</name>
    <name evidence="4" type="ORF">MOHU_02580</name>
</gene>
<comment type="caution">
    <text evidence="4">The sequence shown here is derived from an EMBL/GenBank/DDBJ whole genome shotgun (WGS) entry which is preliminary data.</text>
</comment>
<dbReference type="OrthoDB" id="9797895at2"/>
<dbReference type="CDD" id="cd03416">
    <property type="entry name" value="CbiX_SirB_N"/>
    <property type="match status" value="1"/>
</dbReference>
<dbReference type="InterPro" id="IPR050963">
    <property type="entry name" value="Sirohydro_Cobaltochel/CbiX"/>
</dbReference>
<evidence type="ECO:0000259" key="3">
    <source>
        <dbReference type="PROSITE" id="PS50902"/>
    </source>
</evidence>
<dbReference type="PANTHER" id="PTHR33542:SF3">
    <property type="entry name" value="SIROHYDROCHLORIN FERROCHELATASE, CHLOROPLASTIC"/>
    <property type="match status" value="1"/>
</dbReference>
<dbReference type="InterPro" id="IPR002762">
    <property type="entry name" value="CbiX-like"/>
</dbReference>
<keyword evidence="5" id="KW-1185">Reference proteome</keyword>
<dbReference type="GO" id="GO:0046872">
    <property type="term" value="F:metal ion binding"/>
    <property type="evidence" value="ECO:0007669"/>
    <property type="project" value="UniProtKB-KW"/>
</dbReference>
<keyword evidence="1" id="KW-0479">Metal-binding</keyword>